<dbReference type="EMBL" id="BGZK01001094">
    <property type="protein sequence ID" value="GBP71012.1"/>
    <property type="molecule type" value="Genomic_DNA"/>
</dbReference>
<evidence type="ECO:0000256" key="1">
    <source>
        <dbReference type="SAM" id="MobiDB-lite"/>
    </source>
</evidence>
<reference evidence="2 3" key="1">
    <citation type="journal article" date="2019" name="Commun. Biol.">
        <title>The bagworm genome reveals a unique fibroin gene that provides high tensile strength.</title>
        <authorList>
            <person name="Kono N."/>
            <person name="Nakamura H."/>
            <person name="Ohtoshi R."/>
            <person name="Tomita M."/>
            <person name="Numata K."/>
            <person name="Arakawa K."/>
        </authorList>
    </citation>
    <scope>NUCLEOTIDE SEQUENCE [LARGE SCALE GENOMIC DNA]</scope>
</reference>
<evidence type="ECO:0000313" key="3">
    <source>
        <dbReference type="Proteomes" id="UP000299102"/>
    </source>
</evidence>
<organism evidence="2 3">
    <name type="scientific">Eumeta variegata</name>
    <name type="common">Bagworm moth</name>
    <name type="synonym">Eumeta japonica</name>
    <dbReference type="NCBI Taxonomy" id="151549"/>
    <lineage>
        <taxon>Eukaryota</taxon>
        <taxon>Metazoa</taxon>
        <taxon>Ecdysozoa</taxon>
        <taxon>Arthropoda</taxon>
        <taxon>Hexapoda</taxon>
        <taxon>Insecta</taxon>
        <taxon>Pterygota</taxon>
        <taxon>Neoptera</taxon>
        <taxon>Endopterygota</taxon>
        <taxon>Lepidoptera</taxon>
        <taxon>Glossata</taxon>
        <taxon>Ditrysia</taxon>
        <taxon>Tineoidea</taxon>
        <taxon>Psychidae</taxon>
        <taxon>Oiketicinae</taxon>
        <taxon>Eumeta</taxon>
    </lineage>
</organism>
<protein>
    <submittedName>
        <fullName evidence="2">Uncharacterized protein</fullName>
    </submittedName>
</protein>
<comment type="caution">
    <text evidence="2">The sequence shown here is derived from an EMBL/GenBank/DDBJ whole genome shotgun (WGS) entry which is preliminary data.</text>
</comment>
<proteinExistence type="predicted"/>
<evidence type="ECO:0000313" key="2">
    <source>
        <dbReference type="EMBL" id="GBP71012.1"/>
    </source>
</evidence>
<keyword evidence="3" id="KW-1185">Reference proteome</keyword>
<feature type="region of interest" description="Disordered" evidence="1">
    <location>
        <begin position="1"/>
        <end position="36"/>
    </location>
</feature>
<sequence>MRERDGAIEELCPGCHASPTGGPIRREDAASTPSTNNYNVVARRSEQAAGLRQRKPLVCAPDTHLIRFHSEPVSTTQK</sequence>
<dbReference type="AlphaFoldDB" id="A0A4C1Y852"/>
<dbReference type="Proteomes" id="UP000299102">
    <property type="component" value="Unassembled WGS sequence"/>
</dbReference>
<name>A0A4C1Y852_EUMVA</name>
<gene>
    <name evidence="2" type="ORF">EVAR_57780_1</name>
</gene>
<accession>A0A4C1Y852</accession>